<accession>A0A158PPV8</accession>
<feature type="transmembrane region" description="Helical" evidence="2">
    <location>
        <begin position="207"/>
        <end position="228"/>
    </location>
</feature>
<organism evidence="5">
    <name type="scientific">Brugia pahangi</name>
    <name type="common">Filarial nematode worm</name>
    <dbReference type="NCBI Taxonomy" id="6280"/>
    <lineage>
        <taxon>Eukaryota</taxon>
        <taxon>Metazoa</taxon>
        <taxon>Ecdysozoa</taxon>
        <taxon>Nematoda</taxon>
        <taxon>Chromadorea</taxon>
        <taxon>Rhabditida</taxon>
        <taxon>Spirurina</taxon>
        <taxon>Spiruromorpha</taxon>
        <taxon>Filarioidea</taxon>
        <taxon>Onchocercidae</taxon>
        <taxon>Brugia</taxon>
    </lineage>
</organism>
<keyword evidence="2" id="KW-0812">Transmembrane</keyword>
<evidence type="ECO:0000313" key="5">
    <source>
        <dbReference type="WBParaSite" id="BPAG_0000033801-mRNA-1"/>
    </source>
</evidence>
<keyword evidence="4" id="KW-1185">Reference proteome</keyword>
<evidence type="ECO:0000313" key="4">
    <source>
        <dbReference type="Proteomes" id="UP000278627"/>
    </source>
</evidence>
<dbReference type="AlphaFoldDB" id="A0A158PPV8"/>
<gene>
    <name evidence="3" type="ORF">BPAG_LOCUS339</name>
</gene>
<dbReference type="EMBL" id="UZAD01000013">
    <property type="protein sequence ID" value="VDN81525.1"/>
    <property type="molecule type" value="Genomic_DNA"/>
</dbReference>
<proteinExistence type="predicted"/>
<feature type="transmembrane region" description="Helical" evidence="2">
    <location>
        <begin position="113"/>
        <end position="129"/>
    </location>
</feature>
<evidence type="ECO:0000256" key="2">
    <source>
        <dbReference type="SAM" id="Phobius"/>
    </source>
</evidence>
<keyword evidence="2" id="KW-0472">Membrane</keyword>
<feature type="compositionally biased region" description="Polar residues" evidence="1">
    <location>
        <begin position="348"/>
        <end position="358"/>
    </location>
</feature>
<dbReference type="STRING" id="6280.A0A158PPV8"/>
<name>A0A158PPV8_BRUPA</name>
<sequence>MVNYLERARALAEYSPLPYTNIASSQQCKPKKISKVNFIVNPQRESTIGYERVEDVIQEDNNCMKHKVKFINASAQLSQIRCCCNLMHTVHFLFYLNLIFEIVKWFFHTGTKLFLLTYVALSIIIFTFAMKSAIIWSVIPFIVASLSIYALYTEKHKYLYPFLIISSAHIILCIVTVLVIITFTAANYGTFRQIVGYYMKIRLSDTFIVIFVITSVILFLILSIMHLWQLNVVYSCMIYFEQKRCLEREQCHPMIVKYSCSDGKEDGHHNHFIANHKCYESCAADRLTHIQLLFTWNPSPLQSSRISLEYLLLPPRSAPMEASTGPTPKVFNANHCDPLTRCGQISQKKNNTSHTTVEYKSPAQAPSIFRAS</sequence>
<evidence type="ECO:0000256" key="1">
    <source>
        <dbReference type="SAM" id="MobiDB-lite"/>
    </source>
</evidence>
<feature type="region of interest" description="Disordered" evidence="1">
    <location>
        <begin position="348"/>
        <end position="372"/>
    </location>
</feature>
<evidence type="ECO:0000313" key="3">
    <source>
        <dbReference type="EMBL" id="VDN81525.1"/>
    </source>
</evidence>
<reference evidence="3 4" key="2">
    <citation type="submission" date="2018-11" db="EMBL/GenBank/DDBJ databases">
        <authorList>
            <consortium name="Pathogen Informatics"/>
        </authorList>
    </citation>
    <scope>NUCLEOTIDE SEQUENCE [LARGE SCALE GENOMIC DNA]</scope>
</reference>
<protein>
    <submittedName>
        <fullName evidence="3 5">Uncharacterized protein</fullName>
    </submittedName>
</protein>
<feature type="transmembrane region" description="Helical" evidence="2">
    <location>
        <begin position="158"/>
        <end position="186"/>
    </location>
</feature>
<keyword evidence="2" id="KW-1133">Transmembrane helix</keyword>
<dbReference type="Proteomes" id="UP000278627">
    <property type="component" value="Unassembled WGS sequence"/>
</dbReference>
<feature type="transmembrane region" description="Helical" evidence="2">
    <location>
        <begin position="134"/>
        <end position="152"/>
    </location>
</feature>
<reference evidence="5" key="1">
    <citation type="submission" date="2016-04" db="UniProtKB">
        <authorList>
            <consortium name="WormBaseParasite"/>
        </authorList>
    </citation>
    <scope>IDENTIFICATION</scope>
</reference>
<dbReference type="WBParaSite" id="BPAG_0000033801-mRNA-1">
    <property type="protein sequence ID" value="BPAG_0000033801-mRNA-1"/>
    <property type="gene ID" value="BPAG_0000033801"/>
</dbReference>